<evidence type="ECO:0000313" key="5">
    <source>
        <dbReference type="EMBL" id="SVD75465.1"/>
    </source>
</evidence>
<name>A0A382XXT8_9ZZZZ</name>
<feature type="domain" description="Carboxyltransferase" evidence="4">
    <location>
        <begin position="1"/>
        <end position="213"/>
    </location>
</feature>
<dbReference type="InterPro" id="IPR052708">
    <property type="entry name" value="PxpC"/>
</dbReference>
<keyword evidence="3" id="KW-0067">ATP-binding</keyword>
<feature type="non-terminal residue" evidence="5">
    <location>
        <position position="267"/>
    </location>
</feature>
<dbReference type="AlphaFoldDB" id="A0A382XXT8"/>
<dbReference type="PANTHER" id="PTHR43309">
    <property type="entry name" value="5-OXOPROLINASE SUBUNIT C"/>
    <property type="match status" value="1"/>
</dbReference>
<dbReference type="SMART" id="SM00797">
    <property type="entry name" value="AHS2"/>
    <property type="match status" value="1"/>
</dbReference>
<accession>A0A382XXT8</accession>
<dbReference type="EMBL" id="UINC01171091">
    <property type="protein sequence ID" value="SVD75465.1"/>
    <property type="molecule type" value="Genomic_DNA"/>
</dbReference>
<proteinExistence type="predicted"/>
<dbReference type="GO" id="GO:0016787">
    <property type="term" value="F:hydrolase activity"/>
    <property type="evidence" value="ECO:0007669"/>
    <property type="project" value="UniProtKB-KW"/>
</dbReference>
<evidence type="ECO:0000256" key="1">
    <source>
        <dbReference type="ARBA" id="ARBA00022741"/>
    </source>
</evidence>
<reference evidence="5" key="1">
    <citation type="submission" date="2018-05" db="EMBL/GenBank/DDBJ databases">
        <authorList>
            <person name="Lanie J.A."/>
            <person name="Ng W.-L."/>
            <person name="Kazmierczak K.M."/>
            <person name="Andrzejewski T.M."/>
            <person name="Davidsen T.M."/>
            <person name="Wayne K.J."/>
            <person name="Tettelin H."/>
            <person name="Glass J.I."/>
            <person name="Rusch D."/>
            <person name="Podicherti R."/>
            <person name="Tsui H.-C.T."/>
            <person name="Winkler M.E."/>
        </authorList>
    </citation>
    <scope>NUCLEOTIDE SEQUENCE</scope>
</reference>
<dbReference type="Pfam" id="PF02626">
    <property type="entry name" value="CT_A_B"/>
    <property type="match status" value="1"/>
</dbReference>
<gene>
    <name evidence="5" type="ORF">METZ01_LOCUS428319</name>
</gene>
<dbReference type="Gene3D" id="2.40.100.10">
    <property type="entry name" value="Cyclophilin-like"/>
    <property type="match status" value="1"/>
</dbReference>
<sequence length="267" mass="29635">MEFATIGARSYIAFSGGIVSEPWLDSRSTFHKAGVGGIEGKAIQEGQIIPLGKSQSVAGRKIKKSSMPIMSTNKKWTIEVVRGPNDDWVDEKGHKMFLNSEWKLQSKSDRTGYRLDGPEWSFTEKATHKGLEHGSYPSNIIDQAYPVGAINLAGQTPIILVNDGPSMGGFIVPYTVPSAAFWKLGQAKPGDSFNFIEVSIEEAQSLRNELNIICSELSLETSTSKSRLDKSIKTKKINHIKVKDFGKEKEKEKIRDKLMEKKGLEKM</sequence>
<keyword evidence="1" id="KW-0547">Nucleotide-binding</keyword>
<evidence type="ECO:0000256" key="3">
    <source>
        <dbReference type="ARBA" id="ARBA00022840"/>
    </source>
</evidence>
<keyword evidence="2" id="KW-0378">Hydrolase</keyword>
<dbReference type="InterPro" id="IPR029000">
    <property type="entry name" value="Cyclophilin-like_dom_sf"/>
</dbReference>
<dbReference type="GO" id="GO:0005524">
    <property type="term" value="F:ATP binding"/>
    <property type="evidence" value="ECO:0007669"/>
    <property type="project" value="UniProtKB-KW"/>
</dbReference>
<feature type="non-terminal residue" evidence="5">
    <location>
        <position position="1"/>
    </location>
</feature>
<protein>
    <recommendedName>
        <fullName evidence="4">Carboxyltransferase domain-containing protein</fullName>
    </recommendedName>
</protein>
<dbReference type="InterPro" id="IPR003778">
    <property type="entry name" value="CT_A_B"/>
</dbReference>
<dbReference type="SUPFAM" id="SSF50891">
    <property type="entry name" value="Cyclophilin-like"/>
    <property type="match status" value="1"/>
</dbReference>
<organism evidence="5">
    <name type="scientific">marine metagenome</name>
    <dbReference type="NCBI Taxonomy" id="408172"/>
    <lineage>
        <taxon>unclassified sequences</taxon>
        <taxon>metagenomes</taxon>
        <taxon>ecological metagenomes</taxon>
    </lineage>
</organism>
<evidence type="ECO:0000259" key="4">
    <source>
        <dbReference type="SMART" id="SM00797"/>
    </source>
</evidence>
<dbReference type="PANTHER" id="PTHR43309:SF5">
    <property type="entry name" value="5-OXOPROLINASE SUBUNIT C"/>
    <property type="match status" value="1"/>
</dbReference>
<evidence type="ECO:0000256" key="2">
    <source>
        <dbReference type="ARBA" id="ARBA00022801"/>
    </source>
</evidence>